<evidence type="ECO:0000313" key="2">
    <source>
        <dbReference type="Proteomes" id="UP000326924"/>
    </source>
</evidence>
<comment type="caution">
    <text evidence="1">The sequence shown here is derived from an EMBL/GenBank/DDBJ whole genome shotgun (WGS) entry which is preliminary data.</text>
</comment>
<dbReference type="InParanoid" id="A0A5J5EJL6"/>
<organism evidence="1 2">
    <name type="scientific">Sphaerosporella brunnea</name>
    <dbReference type="NCBI Taxonomy" id="1250544"/>
    <lineage>
        <taxon>Eukaryota</taxon>
        <taxon>Fungi</taxon>
        <taxon>Dikarya</taxon>
        <taxon>Ascomycota</taxon>
        <taxon>Pezizomycotina</taxon>
        <taxon>Pezizomycetes</taxon>
        <taxon>Pezizales</taxon>
        <taxon>Pyronemataceae</taxon>
        <taxon>Sphaerosporella</taxon>
    </lineage>
</organism>
<dbReference type="Proteomes" id="UP000326924">
    <property type="component" value="Unassembled WGS sequence"/>
</dbReference>
<evidence type="ECO:0000313" key="1">
    <source>
        <dbReference type="EMBL" id="KAA8895401.1"/>
    </source>
</evidence>
<keyword evidence="2" id="KW-1185">Reference proteome</keyword>
<sequence length="86" mass="10198">MPRKSVSNRELKAKAYYKRKEKCDANAAKTPQALAWRYYQFRLSKAPTAPYLMWTNGRADDKRWYCRKAPVQTIEHVFKRCAIVAR</sequence>
<gene>
    <name evidence="1" type="ORF">FN846DRAFT_911806</name>
</gene>
<name>A0A5J5EJL6_9PEZI</name>
<protein>
    <submittedName>
        <fullName evidence="1">Uncharacterized protein</fullName>
    </submittedName>
</protein>
<proteinExistence type="predicted"/>
<reference evidence="1 2" key="1">
    <citation type="submission" date="2019-09" db="EMBL/GenBank/DDBJ databases">
        <title>Draft genome of the ectomycorrhizal ascomycete Sphaerosporella brunnea.</title>
        <authorList>
            <consortium name="DOE Joint Genome Institute"/>
            <person name="Benucci G.M."/>
            <person name="Marozzi G."/>
            <person name="Antonielli L."/>
            <person name="Sanchez S."/>
            <person name="Marco P."/>
            <person name="Wang X."/>
            <person name="Falini L.B."/>
            <person name="Barry K."/>
            <person name="Haridas S."/>
            <person name="Lipzen A."/>
            <person name="Labutti K."/>
            <person name="Grigoriev I.V."/>
            <person name="Murat C."/>
            <person name="Martin F."/>
            <person name="Albertini E."/>
            <person name="Donnini D."/>
            <person name="Bonito G."/>
        </authorList>
    </citation>
    <scope>NUCLEOTIDE SEQUENCE [LARGE SCALE GENOMIC DNA]</scope>
    <source>
        <strain evidence="1 2">Sb_GMNB300</strain>
    </source>
</reference>
<dbReference type="EMBL" id="VXIS01000267">
    <property type="protein sequence ID" value="KAA8895401.1"/>
    <property type="molecule type" value="Genomic_DNA"/>
</dbReference>
<dbReference type="AlphaFoldDB" id="A0A5J5EJL6"/>
<accession>A0A5J5EJL6</accession>